<protein>
    <submittedName>
        <fullName evidence="1">Uncharacterized protein</fullName>
    </submittedName>
</protein>
<organism evidence="1 2">
    <name type="scientific">Gossypium arboreum</name>
    <name type="common">Tree cotton</name>
    <name type="synonym">Gossypium nanking</name>
    <dbReference type="NCBI Taxonomy" id="29729"/>
    <lineage>
        <taxon>Eukaryota</taxon>
        <taxon>Viridiplantae</taxon>
        <taxon>Streptophyta</taxon>
        <taxon>Embryophyta</taxon>
        <taxon>Tracheophyta</taxon>
        <taxon>Spermatophyta</taxon>
        <taxon>Magnoliopsida</taxon>
        <taxon>eudicotyledons</taxon>
        <taxon>Gunneridae</taxon>
        <taxon>Pentapetalae</taxon>
        <taxon>rosids</taxon>
        <taxon>malvids</taxon>
        <taxon>Malvales</taxon>
        <taxon>Malvaceae</taxon>
        <taxon>Malvoideae</taxon>
        <taxon>Gossypium</taxon>
    </lineage>
</organism>
<gene>
    <name evidence="1" type="ORF">F383_27509</name>
</gene>
<keyword evidence="2" id="KW-1185">Reference proteome</keyword>
<name>A0A0B0P7B6_GOSAR</name>
<evidence type="ECO:0000313" key="2">
    <source>
        <dbReference type="Proteomes" id="UP000032142"/>
    </source>
</evidence>
<accession>A0A0B0P7B6</accession>
<reference evidence="2" key="1">
    <citation type="submission" date="2014-09" db="EMBL/GenBank/DDBJ databases">
        <authorList>
            <person name="Mudge J."/>
            <person name="Ramaraj T."/>
            <person name="Lindquist I.E."/>
            <person name="Bharti A.K."/>
            <person name="Sundararajan A."/>
            <person name="Cameron C.T."/>
            <person name="Woodward J.E."/>
            <person name="May G.D."/>
            <person name="Brubaker C."/>
            <person name="Broadhvest J."/>
            <person name="Wilkins T.A."/>
        </authorList>
    </citation>
    <scope>NUCLEOTIDE SEQUENCE</scope>
    <source>
        <strain evidence="2">cv. AKA8401</strain>
    </source>
</reference>
<dbReference type="EMBL" id="KN417089">
    <property type="protein sequence ID" value="KHG20935.1"/>
    <property type="molecule type" value="Genomic_DNA"/>
</dbReference>
<evidence type="ECO:0000313" key="1">
    <source>
        <dbReference type="EMBL" id="KHG20935.1"/>
    </source>
</evidence>
<sequence>MEQSTILWVMT</sequence>
<dbReference type="Proteomes" id="UP000032142">
    <property type="component" value="Unassembled WGS sequence"/>
</dbReference>
<proteinExistence type="predicted"/>